<dbReference type="Gene3D" id="3.30.420.10">
    <property type="entry name" value="Ribonuclease H-like superfamily/Ribonuclease H"/>
    <property type="match status" value="1"/>
</dbReference>
<reference evidence="2 3" key="1">
    <citation type="submission" date="2015-01" db="EMBL/GenBank/DDBJ databases">
        <title>Evolution of Trichinella species and genotypes.</title>
        <authorList>
            <person name="Korhonen P.K."/>
            <person name="Edoardo P."/>
            <person name="Giuseppe L.R."/>
            <person name="Gasser R.B."/>
        </authorList>
    </citation>
    <scope>NUCLEOTIDE SEQUENCE [LARGE SCALE GENOMIC DNA]</scope>
    <source>
        <strain evidence="2">ISS13</strain>
    </source>
</reference>
<dbReference type="InterPro" id="IPR012337">
    <property type="entry name" value="RNaseH-like_sf"/>
</dbReference>
<dbReference type="Pfam" id="PF14223">
    <property type="entry name" value="Retrotran_gag_2"/>
    <property type="match status" value="1"/>
</dbReference>
<dbReference type="Proteomes" id="UP000054632">
    <property type="component" value="Unassembled WGS sequence"/>
</dbReference>
<comment type="caution">
    <text evidence="2">The sequence shown here is derived from an EMBL/GenBank/DDBJ whole genome shotgun (WGS) entry which is preliminary data.</text>
</comment>
<evidence type="ECO:0000313" key="2">
    <source>
        <dbReference type="EMBL" id="KRY65174.1"/>
    </source>
</evidence>
<sequence length="827" mass="94780">MAEYGRKRETRGEWFVCAVSVRRWSSQMSSSKGVGGRKVNSDGDARMRTIKLTVTTNLQRSLRKTFCRGGVNRDTGIFSTDGSHQNLEHGWYVQDYTSLVSTALHHPCHSAGGKRCVCTLTLPSCYTRDEHTTVKIELLGNENYDTWKLQAQATLVKNDLWEFVNGTKRRPKTKWDISDQKAKADLILSISPLELREIKDCETSIEIRLKFASIYKSRGPARKAAFLKRLILNKMSDEQKMYDFSRDELPKPEVLKIKLPEECEARMNREPKHNDAMFARGKCRLKNSQRAIEKSRRKDNEKSQKQRKIVQIQVPSLLKGGAHGEALSIKPCWSATATTNALSNDPSRLLPGRNIRNFPLHWWPIPLKMVFRLWSIISHLERLSSLGSDGVRSVKLDNRLYVLDLRSNLISVAKITEKGFKGIFQGNSAIITNQNLGTVMVAHKEDGLYYVESPALIAATAESKVPTLMEWHRRLGHLNERSLIELTKHEKVFGIKVGKEKLPVCEICIKGKQTQSLFSKSQTKRRCGPLELMHTDICGPMRQNSIGGSKYFVTFIDDHSRWCETYFLKNRNEVLDAFMDFKSHAEDEIGNKIKTEKFQKFLRVNGIRHETSVQYTSQQNGVAERKNRTLLDIARYMLLESKLSFNFWAEAISTACYIRNCCPSRSLNGEIPLTLWNGRKFTLNYFRIFREWAHVLDKSPGKGNFSTRSKECIFIGYSTELKAYRLWCPAERKLTAQNQEWPANDIREMENETLELQLTPNISNDTHQSKDTLVQSEADQVTETRKIKALLKARLVRSGRCRCPKKVSQKEKVQPISCEDVALIAQT</sequence>
<evidence type="ECO:0000259" key="1">
    <source>
        <dbReference type="PROSITE" id="PS50994"/>
    </source>
</evidence>
<dbReference type="InterPro" id="IPR036397">
    <property type="entry name" value="RNaseH_sf"/>
</dbReference>
<dbReference type="GO" id="GO:0003676">
    <property type="term" value="F:nucleic acid binding"/>
    <property type="evidence" value="ECO:0007669"/>
    <property type="project" value="InterPro"/>
</dbReference>
<dbReference type="InterPro" id="IPR057670">
    <property type="entry name" value="SH3_retrovirus"/>
</dbReference>
<accession>A0A0V1DV33</accession>
<gene>
    <name evidence="2" type="ORF">T4A_11788</name>
</gene>
<name>A0A0V1DV33_TRIPS</name>
<dbReference type="PANTHER" id="PTHR42648">
    <property type="entry name" value="TRANSPOSASE, PUTATIVE-RELATED"/>
    <property type="match status" value="1"/>
</dbReference>
<dbReference type="GO" id="GO:0015074">
    <property type="term" value="P:DNA integration"/>
    <property type="evidence" value="ECO:0007669"/>
    <property type="project" value="InterPro"/>
</dbReference>
<protein>
    <submittedName>
        <fullName evidence="2">Retrovirus-related Pol polyprotein from transposon TNT 1-94</fullName>
    </submittedName>
</protein>
<dbReference type="EMBL" id="JYDR01000226">
    <property type="protein sequence ID" value="KRY65174.1"/>
    <property type="molecule type" value="Genomic_DNA"/>
</dbReference>
<feature type="domain" description="Integrase catalytic" evidence="1">
    <location>
        <begin position="525"/>
        <end position="680"/>
    </location>
</feature>
<dbReference type="InterPro" id="IPR039537">
    <property type="entry name" value="Retrotran_Ty1/copia-like"/>
</dbReference>
<dbReference type="SUPFAM" id="SSF53098">
    <property type="entry name" value="Ribonuclease H-like"/>
    <property type="match status" value="1"/>
</dbReference>
<dbReference type="PANTHER" id="PTHR42648:SF28">
    <property type="entry name" value="TRANSPOSON-ENCODED PROTEIN WITH RIBONUCLEASE H-LIKE AND RETROVIRUS ZINC FINGER-LIKE DOMAINS"/>
    <property type="match status" value="1"/>
</dbReference>
<dbReference type="Pfam" id="PF25597">
    <property type="entry name" value="SH3_retrovirus"/>
    <property type="match status" value="1"/>
</dbReference>
<proteinExistence type="predicted"/>
<dbReference type="InterPro" id="IPR001584">
    <property type="entry name" value="Integrase_cat-core"/>
</dbReference>
<evidence type="ECO:0000313" key="3">
    <source>
        <dbReference type="Proteomes" id="UP000054632"/>
    </source>
</evidence>
<dbReference type="PROSITE" id="PS50994">
    <property type="entry name" value="INTEGRASE"/>
    <property type="match status" value="1"/>
</dbReference>
<organism evidence="2 3">
    <name type="scientific">Trichinella pseudospiralis</name>
    <name type="common">Parasitic roundworm</name>
    <dbReference type="NCBI Taxonomy" id="6337"/>
    <lineage>
        <taxon>Eukaryota</taxon>
        <taxon>Metazoa</taxon>
        <taxon>Ecdysozoa</taxon>
        <taxon>Nematoda</taxon>
        <taxon>Enoplea</taxon>
        <taxon>Dorylaimia</taxon>
        <taxon>Trichinellida</taxon>
        <taxon>Trichinellidae</taxon>
        <taxon>Trichinella</taxon>
    </lineage>
</organism>
<dbReference type="InterPro" id="IPR025724">
    <property type="entry name" value="GAG-pre-integrase_dom"/>
</dbReference>
<dbReference type="AlphaFoldDB" id="A0A0V1DV33"/>
<dbReference type="Pfam" id="PF13976">
    <property type="entry name" value="gag_pre-integrs"/>
    <property type="match status" value="1"/>
</dbReference>